<evidence type="ECO:0000256" key="6">
    <source>
        <dbReference type="ARBA" id="ARBA00024536"/>
    </source>
</evidence>
<evidence type="ECO:0000313" key="10">
    <source>
        <dbReference type="Proteomes" id="UP000031258"/>
    </source>
</evidence>
<dbReference type="STRING" id="86105.NF27_FX00110"/>
<dbReference type="GO" id="GO:0046872">
    <property type="term" value="F:metal ion binding"/>
    <property type="evidence" value="ECO:0007669"/>
    <property type="project" value="UniProtKB-KW"/>
</dbReference>
<proteinExistence type="inferred from homology"/>
<evidence type="ECO:0000256" key="1">
    <source>
        <dbReference type="ARBA" id="ARBA00007718"/>
    </source>
</evidence>
<dbReference type="InterPro" id="IPR033644">
    <property type="entry name" value="Ferrochelatase_C"/>
</dbReference>
<dbReference type="Pfam" id="PF00762">
    <property type="entry name" value="Ferrochelatase"/>
    <property type="match status" value="1"/>
</dbReference>
<comment type="function">
    <text evidence="7 8">Catalyzes the ferrous insertion into protoporphyrin IX.</text>
</comment>
<dbReference type="HAMAP" id="MF_00323">
    <property type="entry name" value="Ferrochelatase"/>
    <property type="match status" value="1"/>
</dbReference>
<keyword evidence="10" id="KW-1185">Reference proteome</keyword>
<reference evidence="9 10" key="1">
    <citation type="submission" date="2014-11" db="EMBL/GenBank/DDBJ databases">
        <title>A Rickettsiales Symbiont of Amoebae With Ancient Features.</title>
        <authorList>
            <person name="Schulz F."/>
            <person name="Martijn J."/>
            <person name="Wascher F."/>
            <person name="Kostanjsek R."/>
            <person name="Ettema T.J."/>
            <person name="Horn M."/>
        </authorList>
    </citation>
    <scope>NUCLEOTIDE SEQUENCE [LARGE SCALE GENOMIC DNA]</scope>
    <source>
        <strain evidence="9 10">UWC36</strain>
    </source>
</reference>
<dbReference type="SUPFAM" id="SSF53800">
    <property type="entry name" value="Chelatase"/>
    <property type="match status" value="1"/>
</dbReference>
<evidence type="ECO:0000256" key="2">
    <source>
        <dbReference type="ARBA" id="ARBA00023004"/>
    </source>
</evidence>
<name>A0A0C1QXJ7_9RICK</name>
<organism evidence="9 10">
    <name type="scientific">Candidatus Jidaibacter acanthamoebae</name>
    <dbReference type="NCBI Taxonomy" id="86105"/>
    <lineage>
        <taxon>Bacteria</taxon>
        <taxon>Pseudomonadati</taxon>
        <taxon>Pseudomonadota</taxon>
        <taxon>Alphaproteobacteria</taxon>
        <taxon>Rickettsiales</taxon>
        <taxon>Candidatus Midichloriaceae</taxon>
        <taxon>Candidatus Jidaibacter</taxon>
    </lineage>
</organism>
<gene>
    <name evidence="9" type="primary">hemH_2</name>
    <name evidence="7" type="synonym">hemH</name>
    <name evidence="9" type="ORF">NF27_FX00110</name>
</gene>
<dbReference type="InterPro" id="IPR019772">
    <property type="entry name" value="Ferrochelatase_AS"/>
</dbReference>
<keyword evidence="2 7" id="KW-0408">Iron</keyword>
<accession>A0A0C1QXJ7</accession>
<feature type="binding site" evidence="7">
    <location>
        <position position="196"/>
    </location>
    <ligand>
        <name>Fe(2+)</name>
        <dbReference type="ChEBI" id="CHEBI:29033"/>
    </ligand>
</feature>
<evidence type="ECO:0000256" key="7">
    <source>
        <dbReference type="HAMAP-Rule" id="MF_00323"/>
    </source>
</evidence>
<dbReference type="PANTHER" id="PTHR11108">
    <property type="entry name" value="FERROCHELATASE"/>
    <property type="match status" value="1"/>
</dbReference>
<keyword evidence="5 7" id="KW-0627">Porphyrin biosynthesis</keyword>
<evidence type="ECO:0000256" key="8">
    <source>
        <dbReference type="RuleBase" id="RU000607"/>
    </source>
</evidence>
<dbReference type="OrthoDB" id="9809741at2"/>
<evidence type="ECO:0000256" key="5">
    <source>
        <dbReference type="ARBA" id="ARBA00023244"/>
    </source>
</evidence>
<keyword evidence="7" id="KW-0479">Metal-binding</keyword>
<dbReference type="PROSITE" id="PS00534">
    <property type="entry name" value="FERROCHELATASE"/>
    <property type="match status" value="1"/>
</dbReference>
<dbReference type="EC" id="4.98.1.1" evidence="7 8"/>
<dbReference type="RefSeq" id="WP_039457731.1">
    <property type="nucleotide sequence ID" value="NZ_JSWE01000146.1"/>
</dbReference>
<dbReference type="EMBL" id="JSWE01000146">
    <property type="protein sequence ID" value="KIE04750.1"/>
    <property type="molecule type" value="Genomic_DNA"/>
</dbReference>
<protein>
    <recommendedName>
        <fullName evidence="7 8">Ferrochelatase</fullName>
        <ecNumber evidence="7 8">4.98.1.1</ecNumber>
    </recommendedName>
    <alternativeName>
        <fullName evidence="7">Heme synthase</fullName>
    </alternativeName>
    <alternativeName>
        <fullName evidence="7">Protoheme ferro-lyase</fullName>
    </alternativeName>
</protein>
<dbReference type="GO" id="GO:0005737">
    <property type="term" value="C:cytoplasm"/>
    <property type="evidence" value="ECO:0007669"/>
    <property type="project" value="UniProtKB-SubCell"/>
</dbReference>
<dbReference type="Gene3D" id="3.40.50.1400">
    <property type="match status" value="2"/>
</dbReference>
<comment type="subcellular location">
    <subcellularLocation>
        <location evidence="7 8">Cytoplasm</location>
    </subcellularLocation>
</comment>
<comment type="catalytic activity">
    <reaction evidence="6">
        <text>Fe-coproporphyrin III + 2 H(+) = coproporphyrin III + Fe(2+)</text>
        <dbReference type="Rhea" id="RHEA:49572"/>
        <dbReference type="ChEBI" id="CHEBI:15378"/>
        <dbReference type="ChEBI" id="CHEBI:29033"/>
        <dbReference type="ChEBI" id="CHEBI:68438"/>
        <dbReference type="ChEBI" id="CHEBI:131725"/>
        <dbReference type="EC" id="4.99.1.9"/>
    </reaction>
    <physiologicalReaction direction="right-to-left" evidence="6">
        <dbReference type="Rhea" id="RHEA:49574"/>
    </physiologicalReaction>
</comment>
<comment type="catalytic activity">
    <reaction evidence="7 8">
        <text>heme b + 2 H(+) = protoporphyrin IX + Fe(2+)</text>
        <dbReference type="Rhea" id="RHEA:22584"/>
        <dbReference type="ChEBI" id="CHEBI:15378"/>
        <dbReference type="ChEBI" id="CHEBI:29033"/>
        <dbReference type="ChEBI" id="CHEBI:57306"/>
        <dbReference type="ChEBI" id="CHEBI:60344"/>
        <dbReference type="EC" id="4.98.1.1"/>
    </reaction>
</comment>
<dbReference type="AlphaFoldDB" id="A0A0C1QXJ7"/>
<evidence type="ECO:0000313" key="9">
    <source>
        <dbReference type="EMBL" id="KIE04750.1"/>
    </source>
</evidence>
<comment type="caution">
    <text evidence="9">The sequence shown here is derived from an EMBL/GenBank/DDBJ whole genome shotgun (WGS) entry which is preliminary data.</text>
</comment>
<feature type="binding site" evidence="7">
    <location>
        <position position="276"/>
    </location>
    <ligand>
        <name>Fe(2+)</name>
        <dbReference type="ChEBI" id="CHEBI:29033"/>
    </ligand>
</feature>
<dbReference type="CDD" id="cd00419">
    <property type="entry name" value="Ferrochelatase_C"/>
    <property type="match status" value="1"/>
</dbReference>
<keyword evidence="3 7" id="KW-0350">Heme biosynthesis</keyword>
<comment type="similarity">
    <text evidence="1 7 8">Belongs to the ferrochelatase family.</text>
</comment>
<dbReference type="PANTHER" id="PTHR11108:SF1">
    <property type="entry name" value="FERROCHELATASE, MITOCHONDRIAL"/>
    <property type="match status" value="1"/>
</dbReference>
<dbReference type="PATRIC" id="fig|86105.3.peg.1429"/>
<sequence>MNKLKKAVVLFNLGGPDSLDAVKPFLFNLFYDKAILNIPNPFRFLLAIFISSRRAEYAKKIYEKIGGKSPILELTKLQAGALESSLNKESSDEFKVFIAMRCWHPLTEDVVERVKEFNPDEVILLPLYPQFSTTTTASSIALWHKTAKKLNLHALSKTVCCYPQNQGFIDAYVDLTRKTYEEAVNIARPIILFSAHGIPLNRVKTGDPYEWQVNQTVKAIVEGLNIENLDYKICYQSKVGPLEWLKPATEDEIIKASNDKKPIVVVPIAFVSEHSETIVELDMMYKELAEQNNCPGYFRVEAVGTHPKFIIGLTELCLNQDNNSYINNIIKTCSQKFSKCPCSN</sequence>
<dbReference type="CDD" id="cd03411">
    <property type="entry name" value="Ferrochelatase_N"/>
    <property type="match status" value="1"/>
</dbReference>
<dbReference type="InterPro" id="IPR001015">
    <property type="entry name" value="Ferrochelatase"/>
</dbReference>
<dbReference type="Proteomes" id="UP000031258">
    <property type="component" value="Unassembled WGS sequence"/>
</dbReference>
<evidence type="ECO:0000256" key="3">
    <source>
        <dbReference type="ARBA" id="ARBA00023133"/>
    </source>
</evidence>
<keyword evidence="4 7" id="KW-0456">Lyase</keyword>
<evidence type="ECO:0000256" key="4">
    <source>
        <dbReference type="ARBA" id="ARBA00023239"/>
    </source>
</evidence>
<dbReference type="UniPathway" id="UPA00252">
    <property type="reaction ID" value="UER00325"/>
</dbReference>
<comment type="pathway">
    <text evidence="7 8">Porphyrin-containing compound metabolism; protoheme biosynthesis; protoheme from protoporphyrin-IX: step 1/1.</text>
</comment>
<dbReference type="NCBIfam" id="TIGR00109">
    <property type="entry name" value="hemH"/>
    <property type="match status" value="1"/>
</dbReference>
<dbReference type="GO" id="GO:0006783">
    <property type="term" value="P:heme biosynthetic process"/>
    <property type="evidence" value="ECO:0007669"/>
    <property type="project" value="UniProtKB-UniRule"/>
</dbReference>
<dbReference type="InterPro" id="IPR033659">
    <property type="entry name" value="Ferrochelatase_N"/>
</dbReference>
<keyword evidence="7 8" id="KW-0963">Cytoplasm</keyword>
<dbReference type="GO" id="GO:0004325">
    <property type="term" value="F:ferrochelatase activity"/>
    <property type="evidence" value="ECO:0007669"/>
    <property type="project" value="UniProtKB-UniRule"/>
</dbReference>